<protein>
    <submittedName>
        <fullName evidence="1">Uncharacterized protein</fullName>
    </submittedName>
</protein>
<comment type="caution">
    <text evidence="1">The sequence shown here is derived from an EMBL/GenBank/DDBJ whole genome shotgun (WGS) entry which is preliminary data.</text>
</comment>
<dbReference type="AlphaFoldDB" id="X1VTE7"/>
<evidence type="ECO:0000313" key="1">
    <source>
        <dbReference type="EMBL" id="GAJ20666.1"/>
    </source>
</evidence>
<gene>
    <name evidence="1" type="ORF">S12H4_63689</name>
</gene>
<feature type="non-terminal residue" evidence="1">
    <location>
        <position position="1"/>
    </location>
</feature>
<dbReference type="EMBL" id="BARW01043550">
    <property type="protein sequence ID" value="GAJ20666.1"/>
    <property type="molecule type" value="Genomic_DNA"/>
</dbReference>
<reference evidence="1" key="1">
    <citation type="journal article" date="2014" name="Front. Microbiol.">
        <title>High frequency of phylogenetically diverse reductive dehalogenase-homologous genes in deep subseafloor sedimentary metagenomes.</title>
        <authorList>
            <person name="Kawai M."/>
            <person name="Futagami T."/>
            <person name="Toyoda A."/>
            <person name="Takaki Y."/>
            <person name="Nishi S."/>
            <person name="Hori S."/>
            <person name="Arai W."/>
            <person name="Tsubouchi T."/>
            <person name="Morono Y."/>
            <person name="Uchiyama I."/>
            <person name="Ito T."/>
            <person name="Fujiyama A."/>
            <person name="Inagaki F."/>
            <person name="Takami H."/>
        </authorList>
    </citation>
    <scope>NUCLEOTIDE SEQUENCE</scope>
    <source>
        <strain evidence="1">Expedition CK06-06</strain>
    </source>
</reference>
<accession>X1VTE7</accession>
<organism evidence="1">
    <name type="scientific">marine sediment metagenome</name>
    <dbReference type="NCBI Taxonomy" id="412755"/>
    <lineage>
        <taxon>unclassified sequences</taxon>
        <taxon>metagenomes</taxon>
        <taxon>ecological metagenomes</taxon>
    </lineage>
</organism>
<sequence>KLVPFLPDHQKLVGDFRSKIWDYYYELTEY</sequence>
<feature type="non-terminal residue" evidence="1">
    <location>
        <position position="30"/>
    </location>
</feature>
<name>X1VTE7_9ZZZZ</name>
<proteinExistence type="predicted"/>